<evidence type="ECO:0000313" key="2">
    <source>
        <dbReference type="Proteomes" id="UP001229836"/>
    </source>
</evidence>
<evidence type="ECO:0000313" key="1">
    <source>
        <dbReference type="EMBL" id="WHP04766.1"/>
    </source>
</evidence>
<dbReference type="RefSeq" id="WP_283266403.1">
    <property type="nucleotide sequence ID" value="NZ_CP125669.1"/>
</dbReference>
<protein>
    <submittedName>
        <fullName evidence="1">Uncharacterized protein</fullName>
    </submittedName>
</protein>
<proteinExistence type="predicted"/>
<organism evidence="1 2">
    <name type="scientific">Acinetobacter corruptisaponis</name>
    <dbReference type="NCBI Taxonomy" id="3045147"/>
    <lineage>
        <taxon>Bacteria</taxon>
        <taxon>Pseudomonadati</taxon>
        <taxon>Pseudomonadota</taxon>
        <taxon>Gammaproteobacteria</taxon>
        <taxon>Moraxellales</taxon>
        <taxon>Moraxellaceae</taxon>
        <taxon>Acinetobacter</taxon>
    </lineage>
</organism>
<reference evidence="1 2" key="1">
    <citation type="submission" date="2023-05" db="EMBL/GenBank/DDBJ databases">
        <title>The complete genome of Acinetobacter sp. nov KCTC 92772.</title>
        <authorList>
            <person name="Zhou G."/>
        </authorList>
    </citation>
    <scope>NUCLEOTIDE SEQUENCE [LARGE SCALE GENOMIC DNA]</scope>
    <source>
        <strain evidence="1 2">KCTC 92772</strain>
    </source>
</reference>
<accession>A0ABY8S0D0</accession>
<sequence>MGVINIDSVAHRIKLIPLNDPEQPNGFTAPTIQAAIYHQSGSTDYFPSLNAVCENSNYEAWDQAIPEPETGYVGSCRPIGGTGGYSVYKDIGTTPHPTFIEHEDGSLTFCLAPNNEEF</sequence>
<keyword evidence="2" id="KW-1185">Reference proteome</keyword>
<dbReference type="EMBL" id="CP125669">
    <property type="protein sequence ID" value="WHP04766.1"/>
    <property type="molecule type" value="Genomic_DNA"/>
</dbReference>
<dbReference type="Proteomes" id="UP001229836">
    <property type="component" value="Chromosome"/>
</dbReference>
<name>A0ABY8S0D0_9GAMM</name>
<gene>
    <name evidence="1" type="ORF">QLH32_11950</name>
</gene>